<dbReference type="Pfam" id="PF00169">
    <property type="entry name" value="PH"/>
    <property type="match status" value="1"/>
</dbReference>
<organism evidence="5 6">
    <name type="scientific">Emiliania huxleyi (strain CCMP1516)</name>
    <dbReference type="NCBI Taxonomy" id="280463"/>
    <lineage>
        <taxon>Eukaryota</taxon>
        <taxon>Haptista</taxon>
        <taxon>Haptophyta</taxon>
        <taxon>Prymnesiophyceae</taxon>
        <taxon>Isochrysidales</taxon>
        <taxon>Noelaerhabdaceae</taxon>
        <taxon>Emiliania</taxon>
    </lineage>
</organism>
<dbReference type="GO" id="GO:0004601">
    <property type="term" value="F:peroxidase activity"/>
    <property type="evidence" value="ECO:0007669"/>
    <property type="project" value="UniProtKB-KW"/>
</dbReference>
<reference evidence="5" key="2">
    <citation type="submission" date="2024-10" db="UniProtKB">
        <authorList>
            <consortium name="EnsemblProtists"/>
        </authorList>
    </citation>
    <scope>IDENTIFICATION</scope>
</reference>
<dbReference type="GO" id="GO:0006979">
    <property type="term" value="P:response to oxidative stress"/>
    <property type="evidence" value="ECO:0007669"/>
    <property type="project" value="InterPro"/>
</dbReference>
<dbReference type="AlphaFoldDB" id="A0A0D3J4F2"/>
<keyword evidence="6" id="KW-1185">Reference proteome</keyword>
<evidence type="ECO:0000256" key="3">
    <source>
        <dbReference type="ARBA" id="ARBA00023002"/>
    </source>
</evidence>
<evidence type="ECO:0000256" key="2">
    <source>
        <dbReference type="ARBA" id="ARBA00022559"/>
    </source>
</evidence>
<dbReference type="InterPro" id="IPR001849">
    <property type="entry name" value="PH_domain"/>
</dbReference>
<comment type="similarity">
    <text evidence="1">Belongs to the glutathione peroxidase family.</text>
</comment>
<dbReference type="PROSITE" id="PS51355">
    <property type="entry name" value="GLUTATHIONE_PEROXID_3"/>
    <property type="match status" value="1"/>
</dbReference>
<dbReference type="RefSeq" id="XP_005770816.1">
    <property type="nucleotide sequence ID" value="XM_005770759.1"/>
</dbReference>
<accession>A0A0D3J4F2</accession>
<protein>
    <recommendedName>
        <fullName evidence="4">PH domain-containing protein</fullName>
    </recommendedName>
</protein>
<evidence type="ECO:0000313" key="5">
    <source>
        <dbReference type="EnsemblProtists" id="EOD18387"/>
    </source>
</evidence>
<dbReference type="PaxDb" id="2903-EOD18387"/>
<dbReference type="SUPFAM" id="SSF50729">
    <property type="entry name" value="PH domain-like"/>
    <property type="match status" value="1"/>
</dbReference>
<dbReference type="Proteomes" id="UP000013827">
    <property type="component" value="Unassembled WGS sequence"/>
</dbReference>
<dbReference type="KEGG" id="ehx:EMIHUDRAFT_308569"/>
<keyword evidence="2" id="KW-0575">Peroxidase</keyword>
<name>A0A0D3J4F2_EMIH1</name>
<dbReference type="CDD" id="cd00821">
    <property type="entry name" value="PH"/>
    <property type="match status" value="1"/>
</dbReference>
<dbReference type="Gene3D" id="2.30.29.30">
    <property type="entry name" value="Pleckstrin-homology domain (PH domain)/Phosphotyrosine-binding domain (PTB)"/>
    <property type="match status" value="1"/>
</dbReference>
<dbReference type="HOGENOM" id="CLU_1673841_0_0_1"/>
<keyword evidence="3" id="KW-0560">Oxidoreductase</keyword>
<dbReference type="InterPro" id="IPR011993">
    <property type="entry name" value="PH-like_dom_sf"/>
</dbReference>
<dbReference type="InterPro" id="IPR000889">
    <property type="entry name" value="Glutathione_peroxidase"/>
</dbReference>
<evidence type="ECO:0000259" key="4">
    <source>
        <dbReference type="PROSITE" id="PS50003"/>
    </source>
</evidence>
<evidence type="ECO:0000256" key="1">
    <source>
        <dbReference type="ARBA" id="ARBA00006926"/>
    </source>
</evidence>
<evidence type="ECO:0000313" key="6">
    <source>
        <dbReference type="Proteomes" id="UP000013827"/>
    </source>
</evidence>
<dbReference type="PROSITE" id="PS50003">
    <property type="entry name" value="PH_DOMAIN"/>
    <property type="match status" value="1"/>
</dbReference>
<feature type="domain" description="PH" evidence="4">
    <location>
        <begin position="34"/>
        <end position="142"/>
    </location>
</feature>
<dbReference type="EnsemblProtists" id="EOD18387">
    <property type="protein sequence ID" value="EOD18387"/>
    <property type="gene ID" value="EMIHUDRAFT_308569"/>
</dbReference>
<sequence length="190" mass="20666">MTAESMRMRIDTIAGGSLDDTPHESSHPATAVENGVFYSLLMLQTRGWLCNSWTERFVVLADGQLHLYASADADAPLVTRAISACTGIVTEIDDCRTGEYCFSLRIAMCDGSRDSAGYLLTLCARSSKEQQLWLQALANGGVRYEEEVRAVSPRADSLFDLNARDLLSTELVPLSKHAGCVCLVVNVASK</sequence>
<dbReference type="GeneID" id="19046388"/>
<reference evidence="6" key="1">
    <citation type="journal article" date="2013" name="Nature">
        <title>Pan genome of the phytoplankton Emiliania underpins its global distribution.</title>
        <authorList>
            <person name="Read B.A."/>
            <person name="Kegel J."/>
            <person name="Klute M.J."/>
            <person name="Kuo A."/>
            <person name="Lefebvre S.C."/>
            <person name="Maumus F."/>
            <person name="Mayer C."/>
            <person name="Miller J."/>
            <person name="Monier A."/>
            <person name="Salamov A."/>
            <person name="Young J."/>
            <person name="Aguilar M."/>
            <person name="Claverie J.M."/>
            <person name="Frickenhaus S."/>
            <person name="Gonzalez K."/>
            <person name="Herman E.K."/>
            <person name="Lin Y.C."/>
            <person name="Napier J."/>
            <person name="Ogata H."/>
            <person name="Sarno A.F."/>
            <person name="Shmutz J."/>
            <person name="Schroeder D."/>
            <person name="de Vargas C."/>
            <person name="Verret F."/>
            <person name="von Dassow P."/>
            <person name="Valentin K."/>
            <person name="Van de Peer Y."/>
            <person name="Wheeler G."/>
            <person name="Dacks J.B."/>
            <person name="Delwiche C.F."/>
            <person name="Dyhrman S.T."/>
            <person name="Glockner G."/>
            <person name="John U."/>
            <person name="Richards T."/>
            <person name="Worden A.Z."/>
            <person name="Zhang X."/>
            <person name="Grigoriev I.V."/>
            <person name="Allen A.E."/>
            <person name="Bidle K."/>
            <person name="Borodovsky M."/>
            <person name="Bowler C."/>
            <person name="Brownlee C."/>
            <person name="Cock J.M."/>
            <person name="Elias M."/>
            <person name="Gladyshev V.N."/>
            <person name="Groth M."/>
            <person name="Guda C."/>
            <person name="Hadaegh A."/>
            <person name="Iglesias-Rodriguez M.D."/>
            <person name="Jenkins J."/>
            <person name="Jones B.M."/>
            <person name="Lawson T."/>
            <person name="Leese F."/>
            <person name="Lindquist E."/>
            <person name="Lobanov A."/>
            <person name="Lomsadze A."/>
            <person name="Malik S.B."/>
            <person name="Marsh M.E."/>
            <person name="Mackinder L."/>
            <person name="Mock T."/>
            <person name="Mueller-Roeber B."/>
            <person name="Pagarete A."/>
            <person name="Parker M."/>
            <person name="Probert I."/>
            <person name="Quesneville H."/>
            <person name="Raines C."/>
            <person name="Rensing S.A."/>
            <person name="Riano-Pachon D.M."/>
            <person name="Richier S."/>
            <person name="Rokitta S."/>
            <person name="Shiraiwa Y."/>
            <person name="Soanes D.M."/>
            <person name="van der Giezen M."/>
            <person name="Wahlund T.M."/>
            <person name="Williams B."/>
            <person name="Wilson W."/>
            <person name="Wolfe G."/>
            <person name="Wurch L.L."/>
        </authorList>
    </citation>
    <scope>NUCLEOTIDE SEQUENCE</scope>
</reference>
<proteinExistence type="inferred from homology"/>
<dbReference type="SMART" id="SM00233">
    <property type="entry name" value="PH"/>
    <property type="match status" value="1"/>
</dbReference>